<sequence length="269" mass="30954">MSPTATSPTSPRKPVPNGFIAYKPKQKPIKEMSVRELQDLHARNVSILSEPAPSTSSYVQRISAEQAQIEARLVELGVDGIRKMLHETTIQDEAEQMNVDNSPQEQQQDPQENNVPRPIGAKLRALQNFSAQIPHADAGSNIFTYQEAMQIEREAHALDMQRQKEHEEKVQERRRRMGLPLAGEKRLTREEQEARIWAFMSYKPTDSDLEDEDEYDSDDDDPANWFEDDQDDGRKGQDIIEPDYEDLTNIIRIDSTRIPRNDWFDPPEA</sequence>
<reference evidence="1" key="1">
    <citation type="submission" date="2022-07" db="EMBL/GenBank/DDBJ databases">
        <title>Genome Sequence of Phlebia brevispora.</title>
        <authorList>
            <person name="Buettner E."/>
        </authorList>
    </citation>
    <scope>NUCLEOTIDE SEQUENCE</scope>
    <source>
        <strain evidence="1">MPL23</strain>
    </source>
</reference>
<proteinExistence type="predicted"/>
<evidence type="ECO:0000313" key="2">
    <source>
        <dbReference type="Proteomes" id="UP001148662"/>
    </source>
</evidence>
<accession>A0ACC1T6B0</accession>
<dbReference type="Proteomes" id="UP001148662">
    <property type="component" value="Unassembled WGS sequence"/>
</dbReference>
<keyword evidence="2" id="KW-1185">Reference proteome</keyword>
<gene>
    <name evidence="1" type="ORF">NM688_g3248</name>
</gene>
<organism evidence="1 2">
    <name type="scientific">Phlebia brevispora</name>
    <dbReference type="NCBI Taxonomy" id="194682"/>
    <lineage>
        <taxon>Eukaryota</taxon>
        <taxon>Fungi</taxon>
        <taxon>Dikarya</taxon>
        <taxon>Basidiomycota</taxon>
        <taxon>Agaricomycotina</taxon>
        <taxon>Agaricomycetes</taxon>
        <taxon>Polyporales</taxon>
        <taxon>Meruliaceae</taxon>
        <taxon>Phlebia</taxon>
    </lineage>
</organism>
<comment type="caution">
    <text evidence="1">The sequence shown here is derived from an EMBL/GenBank/DDBJ whole genome shotgun (WGS) entry which is preliminary data.</text>
</comment>
<evidence type="ECO:0000313" key="1">
    <source>
        <dbReference type="EMBL" id="KAJ3554164.1"/>
    </source>
</evidence>
<dbReference type="EMBL" id="JANHOG010000457">
    <property type="protein sequence ID" value="KAJ3554164.1"/>
    <property type="molecule type" value="Genomic_DNA"/>
</dbReference>
<name>A0ACC1T6B0_9APHY</name>
<protein>
    <submittedName>
        <fullName evidence="1">Uncharacterized protein</fullName>
    </submittedName>
</protein>